<dbReference type="PROSITE" id="PS52045">
    <property type="entry name" value="NEPROSIN_PEP_CD"/>
    <property type="match status" value="1"/>
</dbReference>
<dbReference type="EnsemblPlants" id="OPUNC02G33060.1">
    <property type="protein sequence ID" value="OPUNC02G33060.1"/>
    <property type="gene ID" value="OPUNC02G33060"/>
</dbReference>
<evidence type="ECO:0000313" key="2">
    <source>
        <dbReference type="EnsemblPlants" id="OPUNC02G33060.1"/>
    </source>
</evidence>
<dbReference type="PANTHER" id="PTHR31589">
    <property type="entry name" value="PROTEIN, PUTATIVE (DUF239)-RELATED-RELATED"/>
    <property type="match status" value="1"/>
</dbReference>
<dbReference type="InterPro" id="IPR053168">
    <property type="entry name" value="Glutamic_endopeptidase"/>
</dbReference>
<proteinExistence type="predicted"/>
<feature type="domain" description="Neprosin PEP catalytic" evidence="1">
    <location>
        <begin position="43"/>
        <end position="235"/>
    </location>
</feature>
<dbReference type="Proteomes" id="UP000026962">
    <property type="component" value="Chromosome 2"/>
</dbReference>
<name>A0A0E0K6A8_ORYPU</name>
<dbReference type="AlphaFoldDB" id="A0A0E0K6A8"/>
<dbReference type="STRING" id="4537.A0A0E0K6A8"/>
<accession>A0A0E0K6A8</accession>
<reference evidence="2" key="1">
    <citation type="submission" date="2015-04" db="UniProtKB">
        <authorList>
            <consortium name="EnsemblPlants"/>
        </authorList>
    </citation>
    <scope>IDENTIFICATION</scope>
</reference>
<protein>
    <recommendedName>
        <fullName evidence="1">Neprosin PEP catalytic domain-containing protein</fullName>
    </recommendedName>
</protein>
<dbReference type="InterPro" id="IPR004314">
    <property type="entry name" value="Neprosin"/>
</dbReference>
<dbReference type="Pfam" id="PF03080">
    <property type="entry name" value="Neprosin"/>
    <property type="match status" value="2"/>
</dbReference>
<dbReference type="OMA" id="FRIGWIN"/>
<dbReference type="Gramene" id="OPUNC02G33060.1">
    <property type="protein sequence ID" value="OPUNC02G33060.1"/>
    <property type="gene ID" value="OPUNC02G33060"/>
</dbReference>
<keyword evidence="3" id="KW-1185">Reference proteome</keyword>
<dbReference type="HOGENOM" id="CLU_030538_0_1_1"/>
<sequence>MDTKSPLAATDLQAQLSTIVYPKGTIPILHNNKVDIIVQRIGTLASNYVENLAAGIRYWDEIYGTWASINVYEPNQDLSASWIQIENRPKVGDGVGDGAVIGAGSFVSPSFSGDGSARFRIGWINEELNKSCIDHDCPGFVQVNHNVGDPKTKNWWLAYGSNNTLIGYWPSSQFSFIKDNGDFALWGGYVRGPTASSNRPEMGSGHFPSEGFQKAAFIRNIQIIKDESNMLVSMF</sequence>
<dbReference type="eggNOG" id="ENOG502QVB2">
    <property type="taxonomic scope" value="Eukaryota"/>
</dbReference>
<evidence type="ECO:0000259" key="1">
    <source>
        <dbReference type="PROSITE" id="PS52045"/>
    </source>
</evidence>
<dbReference type="PANTHER" id="PTHR31589:SF135">
    <property type="entry name" value="OS05G0341100 PROTEIN"/>
    <property type="match status" value="1"/>
</dbReference>
<organism evidence="2">
    <name type="scientific">Oryza punctata</name>
    <name type="common">Red rice</name>
    <dbReference type="NCBI Taxonomy" id="4537"/>
    <lineage>
        <taxon>Eukaryota</taxon>
        <taxon>Viridiplantae</taxon>
        <taxon>Streptophyta</taxon>
        <taxon>Embryophyta</taxon>
        <taxon>Tracheophyta</taxon>
        <taxon>Spermatophyta</taxon>
        <taxon>Magnoliopsida</taxon>
        <taxon>Liliopsida</taxon>
        <taxon>Poales</taxon>
        <taxon>Poaceae</taxon>
        <taxon>BOP clade</taxon>
        <taxon>Oryzoideae</taxon>
        <taxon>Oryzeae</taxon>
        <taxon>Oryzinae</taxon>
        <taxon>Oryza</taxon>
    </lineage>
</organism>
<evidence type="ECO:0000313" key="3">
    <source>
        <dbReference type="Proteomes" id="UP000026962"/>
    </source>
</evidence>
<reference evidence="2" key="2">
    <citation type="submission" date="2018-05" db="EMBL/GenBank/DDBJ databases">
        <title>OpunRS2 (Oryza punctata Reference Sequence Version 2).</title>
        <authorList>
            <person name="Zhang J."/>
            <person name="Kudrna D."/>
            <person name="Lee S."/>
            <person name="Talag J."/>
            <person name="Welchert J."/>
            <person name="Wing R.A."/>
        </authorList>
    </citation>
    <scope>NUCLEOTIDE SEQUENCE [LARGE SCALE GENOMIC DNA]</scope>
</reference>